<comment type="caution">
    <text evidence="2">The sequence shown here is derived from an EMBL/GenBank/DDBJ whole genome shotgun (WGS) entry which is preliminary data.</text>
</comment>
<reference evidence="2 3" key="1">
    <citation type="submission" date="2024-04" db="EMBL/GenBank/DDBJ databases">
        <title>Human intestinal bacterial collection.</title>
        <authorList>
            <person name="Pauvert C."/>
            <person name="Hitch T.C.A."/>
            <person name="Clavel T."/>
        </authorList>
    </citation>
    <scope>NUCLEOTIDE SEQUENCE [LARGE SCALE GENOMIC DNA]</scope>
    <source>
        <strain evidence="2 3">CLA-SR-H026</strain>
    </source>
</reference>
<dbReference type="EMBL" id="JBBNPS010000001">
    <property type="protein sequence ID" value="MEQ3352698.1"/>
    <property type="molecule type" value="Genomic_DNA"/>
</dbReference>
<feature type="transmembrane region" description="Helical" evidence="1">
    <location>
        <begin position="82"/>
        <end position="102"/>
    </location>
</feature>
<protein>
    <submittedName>
        <fullName evidence="2">DUF5317 family protein</fullName>
    </submittedName>
</protein>
<dbReference type="Proteomes" id="UP001481872">
    <property type="component" value="Unassembled WGS sequence"/>
</dbReference>
<dbReference type="RefSeq" id="WP_349053113.1">
    <property type="nucleotide sequence ID" value="NZ_JBBNPS010000001.1"/>
</dbReference>
<name>A0ABV1J3D0_9FIRM</name>
<gene>
    <name evidence="2" type="ORF">AAA081_00065</name>
</gene>
<keyword evidence="3" id="KW-1185">Reference proteome</keyword>
<accession>A0ABV1J3D0</accession>
<keyword evidence="1" id="KW-0812">Transmembrane</keyword>
<dbReference type="InterPro" id="IPR035168">
    <property type="entry name" value="DUF5317"/>
</dbReference>
<keyword evidence="1" id="KW-1133">Transmembrane helix</keyword>
<evidence type="ECO:0000313" key="3">
    <source>
        <dbReference type="Proteomes" id="UP001481872"/>
    </source>
</evidence>
<proteinExistence type="predicted"/>
<dbReference type="Pfam" id="PF17248">
    <property type="entry name" value="DUF5317"/>
    <property type="match status" value="1"/>
</dbReference>
<feature type="transmembrane region" description="Helical" evidence="1">
    <location>
        <begin position="162"/>
        <end position="181"/>
    </location>
</feature>
<sequence>MTTEGIILGVCLGLLMAWKNKTFLQEPHFKNLIVAGTGAALFFIALKAAPSVPFLAAHFSTIHALLLFIMAVGCVIGRHPGYVFAGIGLALNGAVVALNGAMPVEANALLKIGDSRALTLITEGRVLTHSLANEATRLRFLGDRFCFSSAVSSAKVMSIGDGFIAFGLFLFVASATSYLFGKADHHAMDK</sequence>
<organism evidence="2 3">
    <name type="scientific">Aedoeadaptatus acetigenes</name>
    <dbReference type="NCBI Taxonomy" id="2981723"/>
    <lineage>
        <taxon>Bacteria</taxon>
        <taxon>Bacillati</taxon>
        <taxon>Bacillota</taxon>
        <taxon>Tissierellia</taxon>
        <taxon>Tissierellales</taxon>
        <taxon>Peptoniphilaceae</taxon>
        <taxon>Aedoeadaptatus</taxon>
    </lineage>
</organism>
<keyword evidence="1" id="KW-0472">Membrane</keyword>
<evidence type="ECO:0000256" key="1">
    <source>
        <dbReference type="SAM" id="Phobius"/>
    </source>
</evidence>
<evidence type="ECO:0000313" key="2">
    <source>
        <dbReference type="EMBL" id="MEQ3352698.1"/>
    </source>
</evidence>
<feature type="transmembrane region" description="Helical" evidence="1">
    <location>
        <begin position="31"/>
        <end position="49"/>
    </location>
</feature>
<feature type="transmembrane region" description="Helical" evidence="1">
    <location>
        <begin position="55"/>
        <end position="75"/>
    </location>
</feature>